<sequence length="136" mass="15179">MKVVLDTNILFSALISPHGKPDVIYRAWRTGCYELVTSQLQLDEIRRASRYPRLKAALQPSKVGTMLNNLQRAIVLESLTIEHETDDPDDAFLLAMALASNADYLITGDKRAGLLQRGHIGRTQIVTPADFCEKVL</sequence>
<keyword evidence="3" id="KW-1185">Reference proteome</keyword>
<dbReference type="InterPro" id="IPR002850">
    <property type="entry name" value="PIN_toxin-like"/>
</dbReference>
<dbReference type="CDD" id="cd18715">
    <property type="entry name" value="PIN_VapC-like"/>
    <property type="match status" value="1"/>
</dbReference>
<name>A0A892ZKR3_9NEIS</name>
<evidence type="ECO:0000259" key="1">
    <source>
        <dbReference type="SMART" id="SM00670"/>
    </source>
</evidence>
<dbReference type="SUPFAM" id="SSF88723">
    <property type="entry name" value="PIN domain-like"/>
    <property type="match status" value="1"/>
</dbReference>
<dbReference type="EMBL" id="CP069798">
    <property type="protein sequence ID" value="QRQ83008.1"/>
    <property type="molecule type" value="Genomic_DNA"/>
</dbReference>
<dbReference type="InterPro" id="IPR029060">
    <property type="entry name" value="PIN-like_dom_sf"/>
</dbReference>
<dbReference type="RefSeq" id="WP_230340306.1">
    <property type="nucleotide sequence ID" value="NZ_CP069798.1"/>
</dbReference>
<dbReference type="InterPro" id="IPR002716">
    <property type="entry name" value="PIN_dom"/>
</dbReference>
<evidence type="ECO:0000313" key="3">
    <source>
        <dbReference type="Proteomes" id="UP000653156"/>
    </source>
</evidence>
<dbReference type="AlphaFoldDB" id="A0A892ZKR3"/>
<protein>
    <submittedName>
        <fullName evidence="2">Putative toxin-antitoxin system toxin component, PIN family</fullName>
    </submittedName>
</protein>
<feature type="domain" description="PIN" evidence="1">
    <location>
        <begin position="1"/>
        <end position="114"/>
    </location>
</feature>
<dbReference type="Pfam" id="PF13470">
    <property type="entry name" value="PIN_3"/>
    <property type="match status" value="1"/>
</dbReference>
<evidence type="ECO:0000313" key="2">
    <source>
        <dbReference type="EMBL" id="QRQ83008.1"/>
    </source>
</evidence>
<dbReference type="PANTHER" id="PTHR34610">
    <property type="entry name" value="SSL7007 PROTEIN"/>
    <property type="match status" value="1"/>
</dbReference>
<gene>
    <name evidence="2" type="ORF">JQU52_06470</name>
</gene>
<dbReference type="PANTHER" id="PTHR34610:SF4">
    <property type="entry name" value="SLL8027 PROTEIN"/>
    <property type="match status" value="1"/>
</dbReference>
<accession>A0A892ZKR3</accession>
<dbReference type="SMART" id="SM00670">
    <property type="entry name" value="PINc"/>
    <property type="match status" value="1"/>
</dbReference>
<dbReference type="Gene3D" id="3.40.50.1010">
    <property type="entry name" value="5'-nuclease"/>
    <property type="match status" value="1"/>
</dbReference>
<dbReference type="KEGG" id="ptes:JQU52_06470"/>
<dbReference type="NCBIfam" id="TIGR00305">
    <property type="entry name" value="putative toxin-antitoxin system toxin component, PIN family"/>
    <property type="match status" value="1"/>
</dbReference>
<dbReference type="Proteomes" id="UP000653156">
    <property type="component" value="Chromosome"/>
</dbReference>
<organism evidence="2 3">
    <name type="scientific">Paralysiella testudinis</name>
    <dbReference type="NCBI Taxonomy" id="2809020"/>
    <lineage>
        <taxon>Bacteria</taxon>
        <taxon>Pseudomonadati</taxon>
        <taxon>Pseudomonadota</taxon>
        <taxon>Betaproteobacteria</taxon>
        <taxon>Neisseriales</taxon>
        <taxon>Neisseriaceae</taxon>
        <taxon>Paralysiella</taxon>
    </lineage>
</organism>
<proteinExistence type="predicted"/>
<reference evidence="2" key="1">
    <citation type="submission" date="2021-02" db="EMBL/GenBank/DDBJ databases">
        <title>Neisseriaceae sp. 26B isolated from the cloaca of a Common Toad-headed Turtle (Mesoclemmys nasuta).</title>
        <authorList>
            <person name="Spergser J."/>
            <person name="Busse H.-J."/>
        </authorList>
    </citation>
    <scope>NUCLEOTIDE SEQUENCE</scope>
    <source>
        <strain evidence="2">26B</strain>
    </source>
</reference>